<dbReference type="SUPFAM" id="SSF50370">
    <property type="entry name" value="Ricin B-like lectins"/>
    <property type="match status" value="1"/>
</dbReference>
<sequence>MSKPSAGTYVIYNRVLDASGRKLAITYNGEGNYATATPLSNGDLQKWIIRDFDPQTQSVTPATNSGLQAGWGSEGVEVLPAGNYVWTIRSSDSGYTIKDGGVTVNWGLGTAVEGQKIAIGSDTGNEKQRWILERV</sequence>
<reference evidence="2" key="1">
    <citation type="submission" date="2011-04" db="EMBL/GenBank/DDBJ databases">
        <title>Evolution of plant cell wall degrading machinery underlies the functional diversity of forest fungi.</title>
        <authorList>
            <consortium name="US DOE Joint Genome Institute (JGI-PGF)"/>
            <person name="Eastwood D.C."/>
            <person name="Floudas D."/>
            <person name="Binder M."/>
            <person name="Majcherczyk A."/>
            <person name="Schneider P."/>
            <person name="Aerts A."/>
            <person name="Asiegbu F.O."/>
            <person name="Baker S.E."/>
            <person name="Barry K."/>
            <person name="Bendiksby M."/>
            <person name="Blumentritt M."/>
            <person name="Coutinho P.M."/>
            <person name="Cullen D."/>
            <person name="Cullen D."/>
            <person name="Gathman A."/>
            <person name="Goodell B."/>
            <person name="Henrissat B."/>
            <person name="Ihrmark K."/>
            <person name="Kauserud H."/>
            <person name="Kohler A."/>
            <person name="LaButti K."/>
            <person name="Lapidus A."/>
            <person name="Lavin J.L."/>
            <person name="Lee Y.-H."/>
            <person name="Lindquist E."/>
            <person name="Lilly W."/>
            <person name="Lucas S."/>
            <person name="Morin E."/>
            <person name="Murat C."/>
            <person name="Oguiza J.A."/>
            <person name="Park J."/>
            <person name="Pisabarro A.G."/>
            <person name="Riley R."/>
            <person name="Rosling A."/>
            <person name="Salamov A."/>
            <person name="Schmidt O."/>
            <person name="Schmutz J."/>
            <person name="Skrede I."/>
            <person name="Stenlid J."/>
            <person name="Wiebenga A."/>
            <person name="Xie X."/>
            <person name="Kues U."/>
            <person name="Hibbett D.S."/>
            <person name="Hoffmeister D."/>
            <person name="Hogberg N."/>
            <person name="Martin F."/>
            <person name="Grigoriev I.V."/>
            <person name="Watkinson S.C."/>
        </authorList>
    </citation>
    <scope>NUCLEOTIDE SEQUENCE</scope>
    <source>
        <strain evidence="2">S7.9</strain>
    </source>
</reference>
<dbReference type="RefSeq" id="XP_007323761.1">
    <property type="nucleotide sequence ID" value="XM_007323699.1"/>
</dbReference>
<name>F8PBJ0_SERL9</name>
<evidence type="ECO:0000313" key="2">
    <source>
        <dbReference type="EMBL" id="EGO19628.1"/>
    </source>
</evidence>
<dbReference type="KEGG" id="sla:SERLADRAFT_402189"/>
<dbReference type="OrthoDB" id="5271368at2759"/>
<dbReference type="EMBL" id="GL945443">
    <property type="protein sequence ID" value="EGO19628.1"/>
    <property type="molecule type" value="Genomic_DNA"/>
</dbReference>
<dbReference type="Pfam" id="PF21595">
    <property type="entry name" value="CCL2-like"/>
    <property type="match status" value="1"/>
</dbReference>
<accession>F8PBJ0</accession>
<dbReference type="InterPro" id="IPR035992">
    <property type="entry name" value="Ricin_B-like_lectins"/>
</dbReference>
<dbReference type="GeneID" id="18812151"/>
<dbReference type="Proteomes" id="UP000008064">
    <property type="component" value="Unassembled WGS sequence"/>
</dbReference>
<dbReference type="InterPro" id="IPR048746">
    <property type="entry name" value="CCL2-like_lectin"/>
</dbReference>
<organism>
    <name type="scientific">Serpula lacrymans var. lacrymans (strain S7.9)</name>
    <name type="common">Dry rot fungus</name>
    <dbReference type="NCBI Taxonomy" id="578457"/>
    <lineage>
        <taxon>Eukaryota</taxon>
        <taxon>Fungi</taxon>
        <taxon>Dikarya</taxon>
        <taxon>Basidiomycota</taxon>
        <taxon>Agaricomycotina</taxon>
        <taxon>Agaricomycetes</taxon>
        <taxon>Agaricomycetidae</taxon>
        <taxon>Boletales</taxon>
        <taxon>Coniophorineae</taxon>
        <taxon>Serpulaceae</taxon>
        <taxon>Serpula</taxon>
    </lineage>
</organism>
<dbReference type="HOGENOM" id="CLU_129978_1_0_1"/>
<dbReference type="Gene3D" id="2.80.10.50">
    <property type="match status" value="1"/>
</dbReference>
<dbReference type="CDD" id="cd23715">
    <property type="entry name" value="beta-trefoil_Ricin_CCL2"/>
    <property type="match status" value="1"/>
</dbReference>
<protein>
    <recommendedName>
        <fullName evidence="1">CCL2-like lectin domain-containing protein</fullName>
    </recommendedName>
</protein>
<feature type="domain" description="CCL2-like lectin" evidence="1">
    <location>
        <begin position="7"/>
        <end position="130"/>
    </location>
</feature>
<dbReference type="AlphaFoldDB" id="F8PBJ0"/>
<gene>
    <name evidence="2" type="ORF">SERLADRAFT_402189</name>
</gene>
<proteinExistence type="predicted"/>
<evidence type="ECO:0000259" key="1">
    <source>
        <dbReference type="Pfam" id="PF21595"/>
    </source>
</evidence>